<sequence length="924" mass="104275">MGLQIRTYVDGNQEFIELYGNETIDMDVSFAEIQDITKKNSAYTKEFKVPGTKNNNYIFNYFYDINSVYLNWNPKKKFEADLIYDGYEIFNGYIRMNSVSINKIEKVYSITFYNGVGDVAANIGDKFLRQLDLSHLTHPFTSQVYLQSQADWNLFPLTGTTNYSYQNGKTMWGLFNIGYNYVDSLSAITSNYLGSSPSTVSIVSGQKTITTTAALPFIIGDTIRLTAIPSQNYIQGRVLGITGNTITFNPNLGLGTGTYSTWLTSRQLVDGEQIPDPNTTPIVDFQRNGVPNYISFSGTPVRNYYFKPSIQVKELYSQIFSQGGYAIESAFFDTNYFERYYLPLKFLDETIYTKGADVLCFNYNQGQFTPLQTTGNSIVQTAITCVSTAITYNLTGITIPSSYSSDTTNYTVNVSLIYSALQDPSCSSPYSFNILWGTSLGSAQVVYSLDPFCNDASPTTDYSATFSFTINNFNVNQGLFITGTNIPSIYDFKFELISPPVIVGNFDYSKEFPDNDFKQIDFITSINKLFNLVVIPHPIKTNTLIVEPIIDYIGKGEILDWTDKIDFDSTIGLSPTNNVLNGTIDFSFRLDKDYGNQQFNIASNRTFGSFRKLLNQDYKDSITTISPSLGSPTDIGLNNNTTPAITVSNMAAIKDENKNGQPFQKYNPYRILPRLVFRGPVIPNDNWGLPTAGNTEQKWWAESTPISYWQETSRFTTYPFALSGFSHYINWNAGDTNDSVQSWFPSMEDMYDVYYFEYIDEIISPENKILTAKIYLTPWEVANLRFDEKIIIKNAYYRINKISNLSLLEPGMCDIELVKLIRDYTPHAVKYFDLISCSGGTDYHTTSDLNYNLYAYVGNYVNIYTGATTTYTSIGCFQVLEGQPNPNYDYEHIFIGSGFTYSSVNVFSDCGCSAKTAFDIVQQV</sequence>
<proteinExistence type="predicted"/>
<evidence type="ECO:0000313" key="1">
    <source>
        <dbReference type="EMBL" id="CAB4141757.1"/>
    </source>
</evidence>
<organism evidence="1">
    <name type="scientific">uncultured Caudovirales phage</name>
    <dbReference type="NCBI Taxonomy" id="2100421"/>
    <lineage>
        <taxon>Viruses</taxon>
        <taxon>Duplodnaviria</taxon>
        <taxon>Heunggongvirae</taxon>
        <taxon>Uroviricota</taxon>
        <taxon>Caudoviricetes</taxon>
        <taxon>Peduoviridae</taxon>
        <taxon>Maltschvirus</taxon>
        <taxon>Maltschvirus maltsch</taxon>
    </lineage>
</organism>
<protein>
    <submittedName>
        <fullName evidence="1">Uncharacterized protein</fullName>
    </submittedName>
</protein>
<gene>
    <name evidence="1" type="ORF">UFOVP424_38</name>
</gene>
<name>A0A6J5M802_9CAUD</name>
<reference evidence="1" key="1">
    <citation type="submission" date="2020-04" db="EMBL/GenBank/DDBJ databases">
        <authorList>
            <person name="Chiriac C."/>
            <person name="Salcher M."/>
            <person name="Ghai R."/>
            <person name="Kavagutti S V."/>
        </authorList>
    </citation>
    <scope>NUCLEOTIDE SEQUENCE</scope>
</reference>
<dbReference type="EMBL" id="LR796395">
    <property type="protein sequence ID" value="CAB4141757.1"/>
    <property type="molecule type" value="Genomic_DNA"/>
</dbReference>
<accession>A0A6J5M802</accession>